<sequence length="1289" mass="142919">MFEEEEIIRLSDQPVACTKGKAVPGEWDSSEQEPVPSISPGNHMQDIQLNEFNRDNSIPPVHHSSWQSVLDPGISDDSDLPTNPKDAEALKEKDFRRLTAPQNSSVFSLEPTYRALLMLGREREDLDLDSATALMPYDSPVCYQQTVSQDVEPNKQPKEECDTLEQPSSFLSPSVLPCQSTACPISATGRLLGSESTKHHVSAQICTVSVRANLADCKVALTEVKDPLSSPGQQASTEQFIVKLNQDHQYPNASETECNVLETNAGNAEPAICSMSIVPAENTLCRKYSNHTKEALGNTVGQADCEDQKLPSELSNNSAVIRTTDLEAKEEDLNELDDKRIPTNNFSLVKPTEHKEVELYLDRDSSTHLLQSLKPRTDQNNSVQDPKRTPSLPNMHDPDLADIPSIAMEMPEAGRKSTDPINDGNIVPSSFLYVNVNKGVQIAGTDKSVSKTDLAVRPKSSSFLKQALSSHQYDKQKSRKPVNVGTDSTLCVGNESWSITVVPKDNKSEDEDTSDHTSLSSTSSLQSHHNLSIETSSSTNSQSCSSPDHANHNYQNRHRPTDSRAVSDSFLKVVHCLIENQRQREQQALADCSLQTHIRVLSADGGTDVVLSRTSRGSSNDQGRTLTTSKSDLEAKEGQIPNESNFIEFISLLESINSSRINAAGWTSDCQEQGAMGGVVPLSETGPRNMRRRDHKSCPRRSAIRQQQTVENNETVPATFASSPQSSQDNQEVQNHSCSLQWGSSICSSDSPKHEAASHHDTSTGATHFFVDELGAVRSYTFGPESRGFENSLDRPPSSEHIQSSWDHQSNSHSYPSTDGHNGAEGTIDEPLHRRQPVILQRMRIRRYSEARQGGAGNRESTVKVIEEKPNCRQAYRFWILPGKWVEICYDRLALLTLLDRNQEIGENVLAVCLAVLVALLGFNLLNQGFFKDLSVFHFCLVIASCQYSLLKSAQPDPASPVHGHNRIVAYSRSIYFSICCSLVWVLDLGSKCTRLPTSTLYGIRLISPENFATARDFIIGFTQCFPVIFLLGLLPQINTFFTYLLEQIDMHIFGGSAATGLISSLYGLSRSLLAVSLLYALCIGTVKRPWDTQHIPVLFSAYCGLLVACSYHLSRQSSEPAVLMSLIRSKLFNELEVQNPEHPLSENKDVLPEKLRNSVSEVLKSDLVMCAVITLLTFAISATTVFLSLKPFLGFALYALAGTVGFLTHYLLPRLRTQVPWFCFAHPLLKTKEYQQFEVRDAAQLMWFERLYVWLLCLEKYIIYPAVVLNGLTNDAFSLSSQKKLGLQ</sequence>
<evidence type="ECO:0000256" key="2">
    <source>
        <dbReference type="SAM" id="MobiDB-lite"/>
    </source>
</evidence>
<accession>A0A401PD26</accession>
<name>A0A401PD26_SCYTO</name>
<comment type="caution">
    <text evidence="1">Lacks conserved residue(s) required for the propagation of feature annotation.</text>
</comment>
<protein>
    <recommendedName>
        <fullName evidence="1">Pecanex-like protein</fullName>
    </recommendedName>
</protein>
<feature type="transmembrane region" description="Helical" evidence="1">
    <location>
        <begin position="909"/>
        <end position="927"/>
    </location>
</feature>
<keyword evidence="1" id="KW-1133">Transmembrane helix</keyword>
<feature type="region of interest" description="Disordered" evidence="2">
    <location>
        <begin position="676"/>
        <end position="735"/>
    </location>
</feature>
<evidence type="ECO:0000313" key="4">
    <source>
        <dbReference type="Proteomes" id="UP000288216"/>
    </source>
</evidence>
<keyword evidence="1" id="KW-0472">Membrane</keyword>
<dbReference type="PANTHER" id="PTHR12372">
    <property type="entry name" value="PECANEX"/>
    <property type="match status" value="1"/>
</dbReference>
<dbReference type="OrthoDB" id="10037631at2759"/>
<organism evidence="3 4">
    <name type="scientific">Scyliorhinus torazame</name>
    <name type="common">Cloudy catshark</name>
    <name type="synonym">Catulus torazame</name>
    <dbReference type="NCBI Taxonomy" id="75743"/>
    <lineage>
        <taxon>Eukaryota</taxon>
        <taxon>Metazoa</taxon>
        <taxon>Chordata</taxon>
        <taxon>Craniata</taxon>
        <taxon>Vertebrata</taxon>
        <taxon>Chondrichthyes</taxon>
        <taxon>Elasmobranchii</taxon>
        <taxon>Galeomorphii</taxon>
        <taxon>Galeoidea</taxon>
        <taxon>Carcharhiniformes</taxon>
        <taxon>Scyliorhinidae</taxon>
        <taxon>Scyliorhinus</taxon>
    </lineage>
</organism>
<feature type="region of interest" description="Disordered" evidence="2">
    <location>
        <begin position="612"/>
        <end position="631"/>
    </location>
</feature>
<dbReference type="PANTHER" id="PTHR12372:SF5">
    <property type="entry name" value="PECANEX-LIKE PROTEIN 2"/>
    <property type="match status" value="1"/>
</dbReference>
<evidence type="ECO:0000256" key="1">
    <source>
        <dbReference type="RuleBase" id="RU367089"/>
    </source>
</evidence>
<evidence type="ECO:0000313" key="3">
    <source>
        <dbReference type="EMBL" id="GCB71021.1"/>
    </source>
</evidence>
<feature type="compositionally biased region" description="Polar residues" evidence="2">
    <location>
        <begin position="39"/>
        <end position="51"/>
    </location>
</feature>
<feature type="transmembrane region" description="Helical" evidence="1">
    <location>
        <begin position="1168"/>
        <end position="1190"/>
    </location>
</feature>
<feature type="region of interest" description="Disordered" evidence="2">
    <location>
        <begin position="502"/>
        <end position="565"/>
    </location>
</feature>
<comment type="subcellular location">
    <subcellularLocation>
        <location evidence="1">Membrane</location>
        <topology evidence="1">Multi-pass membrane protein</topology>
    </subcellularLocation>
</comment>
<dbReference type="STRING" id="75743.A0A401PD26"/>
<reference evidence="3 4" key="1">
    <citation type="journal article" date="2018" name="Nat. Ecol. Evol.">
        <title>Shark genomes provide insights into elasmobranch evolution and the origin of vertebrates.</title>
        <authorList>
            <person name="Hara Y"/>
            <person name="Yamaguchi K"/>
            <person name="Onimaru K"/>
            <person name="Kadota M"/>
            <person name="Koyanagi M"/>
            <person name="Keeley SD"/>
            <person name="Tatsumi K"/>
            <person name="Tanaka K"/>
            <person name="Motone F"/>
            <person name="Kageyama Y"/>
            <person name="Nozu R"/>
            <person name="Adachi N"/>
            <person name="Nishimura O"/>
            <person name="Nakagawa R"/>
            <person name="Tanegashima C"/>
            <person name="Kiyatake I"/>
            <person name="Matsumoto R"/>
            <person name="Murakumo K"/>
            <person name="Nishida K"/>
            <person name="Terakita A"/>
            <person name="Kuratani S"/>
            <person name="Sato K"/>
            <person name="Hyodo S Kuraku.S."/>
        </authorList>
    </citation>
    <scope>NUCLEOTIDE SEQUENCE [LARGE SCALE GENOMIC DNA]</scope>
</reference>
<dbReference type="EMBL" id="BFAA01004805">
    <property type="protein sequence ID" value="GCB71021.1"/>
    <property type="molecule type" value="Genomic_DNA"/>
</dbReference>
<feature type="compositionally biased region" description="Polar residues" evidence="2">
    <location>
        <begin position="800"/>
        <end position="820"/>
    </location>
</feature>
<gene>
    <name evidence="3" type="ORF">scyTo_0010907</name>
</gene>
<feature type="region of interest" description="Disordered" evidence="2">
    <location>
        <begin position="467"/>
        <end position="487"/>
    </location>
</feature>
<feature type="transmembrane region" description="Helical" evidence="1">
    <location>
        <begin position="1196"/>
        <end position="1213"/>
    </location>
</feature>
<feature type="region of interest" description="Disordered" evidence="2">
    <location>
        <begin position="371"/>
        <end position="401"/>
    </location>
</feature>
<keyword evidence="1" id="KW-0812">Transmembrane</keyword>
<feature type="transmembrane region" description="Helical" evidence="1">
    <location>
        <begin position="1018"/>
        <end position="1046"/>
    </location>
</feature>
<keyword evidence="4" id="KW-1185">Reference proteome</keyword>
<comment type="caution">
    <text evidence="3">The sequence shown here is derived from an EMBL/GenBank/DDBJ whole genome shotgun (WGS) entry which is preliminary data.</text>
</comment>
<feature type="compositionally biased region" description="Basic residues" evidence="2">
    <location>
        <begin position="689"/>
        <end position="703"/>
    </location>
</feature>
<feature type="compositionally biased region" description="Polar residues" evidence="2">
    <location>
        <begin position="704"/>
        <end position="735"/>
    </location>
</feature>
<feature type="compositionally biased region" description="Low complexity" evidence="2">
    <location>
        <begin position="516"/>
        <end position="546"/>
    </location>
</feature>
<comment type="similarity">
    <text evidence="1">Belongs to the pecanex family.</text>
</comment>
<proteinExistence type="inferred from homology"/>
<feature type="region of interest" description="Disordered" evidence="2">
    <location>
        <begin position="788"/>
        <end position="829"/>
    </location>
</feature>
<dbReference type="InterPro" id="IPR039797">
    <property type="entry name" value="Pecanex"/>
</dbReference>
<feature type="transmembrane region" description="Helical" evidence="1">
    <location>
        <begin position="1058"/>
        <end position="1082"/>
    </location>
</feature>
<feature type="region of interest" description="Disordered" evidence="2">
    <location>
        <begin position="18"/>
        <end position="85"/>
    </location>
</feature>
<feature type="compositionally biased region" description="Polar residues" evidence="2">
    <location>
        <begin position="612"/>
        <end position="630"/>
    </location>
</feature>
<dbReference type="Proteomes" id="UP000288216">
    <property type="component" value="Unassembled WGS sequence"/>
</dbReference>
<dbReference type="GO" id="GO:0016020">
    <property type="term" value="C:membrane"/>
    <property type="evidence" value="ECO:0007669"/>
    <property type="project" value="UniProtKB-SubCell"/>
</dbReference>
<feature type="transmembrane region" description="Helical" evidence="1">
    <location>
        <begin position="1094"/>
        <end position="1115"/>
    </location>
</feature>